<dbReference type="Gene3D" id="3.40.50.620">
    <property type="entry name" value="HUPs"/>
    <property type="match status" value="2"/>
</dbReference>
<sequence>MPAPAPAEAPKGTARRDQLLEMQTRVQAKWEASKAFEVDAPAGTWDGGKFMVTFPYPYMNGKLHLGHAFSLTKAEFAAAYQRMLGKKALFPFAFHCTGMPIQAAAFKLKKEYDAYGQPLPNFPASPPEVVESDPDNSAITIGWKAPTSTGGKPLTGFAILVREGVSGEYVEKAKVDATGAEPGAQFSHTVEGLTVGSQYGFQVVTIVDGLPEEAVAFVDPVHWLKVFPPLGKTDLLKLGVGVDWRRAFLTTDYNPYYDSFVRWQFYQLKQGDFIAFGKRPSIFSEADAQPCMDHDRDKGEGVGHQEYVALKILLLEPLPAVLADSPLKDKKIYCLAATLRPETMALASSGDDGDYGAFAAGPDEVYICAPRAARNMGFQDIFEKNVLASPKQLMSIKGSQLIGAKCKAPLTPYEHVYMLPLTTISMTKGTAIVTSVPSDSPDDYAAFMDLKNPKKREFYGVQAEWVEPYELIEVMECTIDAKELKEGKVKIPETTTRRAAEFMCEQLKVSSQKDVDNLHLAHEVVYNAGFYKGTMVSGEFAGLSVQDAKPKCKAALCASGQAFTYLEPEGLVTPRSTPDVECVVALVDQWYLKYGAHEWQAAVGKHLESLECFNPQVAKAFRDALAWLSDWACSRSFGLGTRIPWDEQFLVESLSDSTIYMAYYLVAHFLQGGVIDGRTVGPSGIKPEQCTNHFWDAIMLGKMGDYEAVNAINKVDMATMKQMRREVDFWYPMDLRVSGRDLIPNHLTMSLYNHAAIWKDNADMWPRGFYCCGLVQVDGEKMSKSKGNFITVEDANTLWGADATRFTCADAGDGILNANYDRKVVNQAILALTTEFEWITDTLNRNQGKAAASKAVSALRPPGAPAVWLDGWFANEMTVIAAAAAKAYDAMRFKEALKISFYLMQEARDRYRAGTSHVGASEELVRQWAEWQALMMNPITPHWSEAIWEFLGKEGLCVHAKWPVPAVPEDPAITRAGEYLFEVAHTLSASLVKSTQPKKAGKGGAAPEAAEKPNQVSLYVAKAFPRWKEIVLELLRAHYDASTNTVDEKVMKEIIPKHDELNSFNKGKQVPQFAAMVRAEAQGDPKNPEIVPKGAAAFALSMPFDELAVLAENTAYLCASVGLSAVHLFADPSQPMPQPDTFAMAVPGKPTAFFFFSSETTRPEVSSAAPIPPPPEAPPAAA</sequence>
<reference evidence="12" key="1">
    <citation type="journal article" date="2015" name="PLoS Genet.">
        <title>Genome Sequence and Transcriptome Analyses of Chrysochromulina tobin: Metabolic Tools for Enhanced Algal Fitness in the Prominent Order Prymnesiales (Haptophyceae).</title>
        <authorList>
            <person name="Hovde B.T."/>
            <person name="Deodato C.R."/>
            <person name="Hunsperger H.M."/>
            <person name="Ryken S.A."/>
            <person name="Yost W."/>
            <person name="Jha R.K."/>
            <person name="Patterson J."/>
            <person name="Monnat R.J. Jr."/>
            <person name="Barlow S.B."/>
            <person name="Starkenburg S.R."/>
            <person name="Cattolico R.A."/>
        </authorList>
    </citation>
    <scope>NUCLEOTIDE SEQUENCE</scope>
    <source>
        <strain evidence="12">CCMP291</strain>
    </source>
</reference>
<dbReference type="Gene3D" id="1.10.730.10">
    <property type="entry name" value="Isoleucyl-tRNA Synthetase, Domain 1"/>
    <property type="match status" value="1"/>
</dbReference>
<dbReference type="EC" id="6.1.1.4" evidence="2"/>
<keyword evidence="3 9" id="KW-0436">Ligase</keyword>
<dbReference type="Pfam" id="PF00133">
    <property type="entry name" value="tRNA-synt_1"/>
    <property type="match status" value="2"/>
</dbReference>
<dbReference type="InterPro" id="IPR001412">
    <property type="entry name" value="aa-tRNA-synth_I_CS"/>
</dbReference>
<protein>
    <recommendedName>
        <fullName evidence="2">leucine--tRNA ligase</fullName>
        <ecNumber evidence="2">6.1.1.4</ecNumber>
    </recommendedName>
    <alternativeName>
        <fullName evidence="8">Leucyl-tRNA synthetase</fullName>
    </alternativeName>
</protein>
<keyword evidence="4 9" id="KW-0547">Nucleotide-binding</keyword>
<dbReference type="InterPro" id="IPR002300">
    <property type="entry name" value="aa-tRNA-synth_Ia"/>
</dbReference>
<dbReference type="InterPro" id="IPR004493">
    <property type="entry name" value="Leu-tRNA-synth_Ia_arc/euk"/>
</dbReference>
<evidence type="ECO:0000256" key="5">
    <source>
        <dbReference type="ARBA" id="ARBA00022840"/>
    </source>
</evidence>
<dbReference type="GO" id="GO:0002161">
    <property type="term" value="F:aminoacyl-tRNA deacylase activity"/>
    <property type="evidence" value="ECO:0007669"/>
    <property type="project" value="InterPro"/>
</dbReference>
<evidence type="ECO:0000256" key="6">
    <source>
        <dbReference type="ARBA" id="ARBA00022917"/>
    </source>
</evidence>
<dbReference type="PROSITE" id="PS00178">
    <property type="entry name" value="AA_TRNA_LIGASE_I"/>
    <property type="match status" value="1"/>
</dbReference>
<proteinExistence type="inferred from homology"/>
<dbReference type="InterPro" id="IPR003961">
    <property type="entry name" value="FN3_dom"/>
</dbReference>
<dbReference type="PANTHER" id="PTHR45794">
    <property type="entry name" value="LEUCYL-TRNA SYNTHETASE"/>
    <property type="match status" value="1"/>
</dbReference>
<keyword evidence="6 9" id="KW-0648">Protein biosynthesis</keyword>
<dbReference type="SUPFAM" id="SSF47323">
    <property type="entry name" value="Anticodon-binding domain of a subclass of class I aminoacyl-tRNA synthetases"/>
    <property type="match status" value="1"/>
</dbReference>
<name>A0A0M0JVM9_9EUKA</name>
<dbReference type="Proteomes" id="UP000037460">
    <property type="component" value="Unassembled WGS sequence"/>
</dbReference>
<keyword evidence="12" id="KW-1185">Reference proteome</keyword>
<dbReference type="PANTHER" id="PTHR45794:SF1">
    <property type="entry name" value="LEUCINE--TRNA LIGASE, CYTOPLASMIC"/>
    <property type="match status" value="1"/>
</dbReference>
<dbReference type="Pfam" id="PF00041">
    <property type="entry name" value="fn3"/>
    <property type="match status" value="1"/>
</dbReference>
<dbReference type="Pfam" id="PF08264">
    <property type="entry name" value="Anticodon_1"/>
    <property type="match status" value="1"/>
</dbReference>
<dbReference type="CDD" id="cd00063">
    <property type="entry name" value="FN3"/>
    <property type="match status" value="1"/>
</dbReference>
<evidence type="ECO:0000256" key="7">
    <source>
        <dbReference type="ARBA" id="ARBA00023146"/>
    </source>
</evidence>
<evidence type="ECO:0000256" key="4">
    <source>
        <dbReference type="ARBA" id="ARBA00022741"/>
    </source>
</evidence>
<evidence type="ECO:0000313" key="11">
    <source>
        <dbReference type="EMBL" id="KOO30589.1"/>
    </source>
</evidence>
<evidence type="ECO:0000256" key="3">
    <source>
        <dbReference type="ARBA" id="ARBA00022598"/>
    </source>
</evidence>
<keyword evidence="7 9" id="KW-0030">Aminoacyl-tRNA synthetase</keyword>
<evidence type="ECO:0000256" key="9">
    <source>
        <dbReference type="RuleBase" id="RU363035"/>
    </source>
</evidence>
<evidence type="ECO:0000256" key="1">
    <source>
        <dbReference type="ARBA" id="ARBA00005594"/>
    </source>
</evidence>
<evidence type="ECO:0000256" key="2">
    <source>
        <dbReference type="ARBA" id="ARBA00013164"/>
    </source>
</evidence>
<organism evidence="11 12">
    <name type="scientific">Chrysochromulina tobinii</name>
    <dbReference type="NCBI Taxonomy" id="1460289"/>
    <lineage>
        <taxon>Eukaryota</taxon>
        <taxon>Haptista</taxon>
        <taxon>Haptophyta</taxon>
        <taxon>Prymnesiophyceae</taxon>
        <taxon>Prymnesiales</taxon>
        <taxon>Chrysochromulinaceae</taxon>
        <taxon>Chrysochromulina</taxon>
    </lineage>
</organism>
<dbReference type="SUPFAM" id="SSF52374">
    <property type="entry name" value="Nucleotidylyl transferase"/>
    <property type="match status" value="1"/>
</dbReference>
<dbReference type="InterPro" id="IPR009008">
    <property type="entry name" value="Val/Leu/Ile-tRNA-synth_edit"/>
</dbReference>
<dbReference type="GO" id="GO:0006429">
    <property type="term" value="P:leucyl-tRNA aminoacylation"/>
    <property type="evidence" value="ECO:0007669"/>
    <property type="project" value="InterPro"/>
</dbReference>
<evidence type="ECO:0000259" key="10">
    <source>
        <dbReference type="PROSITE" id="PS50853"/>
    </source>
</evidence>
<dbReference type="OrthoDB" id="10249672at2759"/>
<feature type="domain" description="Fibronectin type-III" evidence="10">
    <location>
        <begin position="123"/>
        <end position="229"/>
    </location>
</feature>
<dbReference type="EMBL" id="JWZX01002198">
    <property type="protein sequence ID" value="KOO30589.1"/>
    <property type="molecule type" value="Genomic_DNA"/>
</dbReference>
<dbReference type="InterPro" id="IPR036116">
    <property type="entry name" value="FN3_sf"/>
</dbReference>
<dbReference type="GO" id="GO:0005524">
    <property type="term" value="F:ATP binding"/>
    <property type="evidence" value="ECO:0007669"/>
    <property type="project" value="UniProtKB-KW"/>
</dbReference>
<dbReference type="PROSITE" id="PS50853">
    <property type="entry name" value="FN3"/>
    <property type="match status" value="1"/>
</dbReference>
<comment type="caution">
    <text evidence="11">The sequence shown here is derived from an EMBL/GenBank/DDBJ whole genome shotgun (WGS) entry which is preliminary data.</text>
</comment>
<comment type="similarity">
    <text evidence="1 9">Belongs to the class-I aminoacyl-tRNA synthetase family.</text>
</comment>
<dbReference type="SUPFAM" id="SSF50677">
    <property type="entry name" value="ValRS/IleRS/LeuRS editing domain"/>
    <property type="match status" value="1"/>
</dbReference>
<evidence type="ECO:0000313" key="12">
    <source>
        <dbReference type="Proteomes" id="UP000037460"/>
    </source>
</evidence>
<evidence type="ECO:0000256" key="8">
    <source>
        <dbReference type="ARBA" id="ARBA00030520"/>
    </source>
</evidence>
<gene>
    <name evidence="11" type="ORF">Ctob_012454</name>
</gene>
<dbReference type="SMART" id="SM00060">
    <property type="entry name" value="FN3"/>
    <property type="match status" value="1"/>
</dbReference>
<dbReference type="AlphaFoldDB" id="A0A0M0JVM9"/>
<dbReference type="InterPro" id="IPR013155">
    <property type="entry name" value="M/V/L/I-tRNA-synth_anticd-bd"/>
</dbReference>
<dbReference type="FunFam" id="3.90.740.10:FF:000001">
    <property type="entry name" value="Leucine--tRNA ligase, cytoplasmic"/>
    <property type="match status" value="1"/>
</dbReference>
<dbReference type="GO" id="GO:0004823">
    <property type="term" value="F:leucine-tRNA ligase activity"/>
    <property type="evidence" value="ECO:0007669"/>
    <property type="project" value="UniProtKB-EC"/>
</dbReference>
<dbReference type="SUPFAM" id="SSF49265">
    <property type="entry name" value="Fibronectin type III"/>
    <property type="match status" value="1"/>
</dbReference>
<accession>A0A0M0JVM9</accession>
<dbReference type="Gene3D" id="3.90.740.10">
    <property type="entry name" value="Valyl/Leucyl/Isoleucyl-tRNA synthetase, editing domain"/>
    <property type="match status" value="1"/>
</dbReference>
<keyword evidence="5 9" id="KW-0067">ATP-binding</keyword>
<dbReference type="NCBIfam" id="TIGR00395">
    <property type="entry name" value="leuS_arch"/>
    <property type="match status" value="1"/>
</dbReference>
<dbReference type="InterPro" id="IPR014729">
    <property type="entry name" value="Rossmann-like_a/b/a_fold"/>
</dbReference>
<dbReference type="InterPro" id="IPR009080">
    <property type="entry name" value="tRNAsynth_Ia_anticodon-bd"/>
</dbReference>